<comment type="caution">
    <text evidence="1">The sequence shown here is derived from an EMBL/GenBank/DDBJ whole genome shotgun (WGS) entry which is preliminary data.</text>
</comment>
<accession>A0ABT8D638</accession>
<dbReference type="Proteomes" id="UP001243846">
    <property type="component" value="Unassembled WGS sequence"/>
</dbReference>
<sequence>MEMKAHFIRSCKNLLAASQALGLKASEAAANRAVKESLELLAHPYLDAHILGRLVSLADHLVQTFGDEIEGRSFFVMPAAHSKYFSSDQAFGADVEDAFPSASFDISEAAKCRAFGRWTASVMHLMRVMEVGLSSLAKHYDVVHDANWNQVINQIEARTREVGKRSHGAEAEQWAAEAATHLRFVKNAWRNHAMHPLEKYDEDRAVLIFENCRSFMQHLAGKLAEFD</sequence>
<reference evidence="2" key="1">
    <citation type="journal article" date="2019" name="Int. J. Syst. Evol. Microbiol.">
        <title>The Global Catalogue of Microorganisms (GCM) 10K type strain sequencing project: providing services to taxonomists for standard genome sequencing and annotation.</title>
        <authorList>
            <consortium name="The Broad Institute Genomics Platform"/>
            <consortium name="The Broad Institute Genome Sequencing Center for Infectious Disease"/>
            <person name="Wu L."/>
            <person name="Ma J."/>
        </authorList>
    </citation>
    <scope>NUCLEOTIDE SEQUENCE [LARGE SCALE GENOMIC DNA]</scope>
    <source>
        <strain evidence="2">CECT 8482</strain>
    </source>
</reference>
<dbReference type="EMBL" id="JAUFRC010000001">
    <property type="protein sequence ID" value="MDN3711960.1"/>
    <property type="molecule type" value="Genomic_DNA"/>
</dbReference>
<organism evidence="1 2">
    <name type="scientific">Paracoccus cavernae</name>
    <dbReference type="NCBI Taxonomy" id="1571207"/>
    <lineage>
        <taxon>Bacteria</taxon>
        <taxon>Pseudomonadati</taxon>
        <taxon>Pseudomonadota</taxon>
        <taxon>Alphaproteobacteria</taxon>
        <taxon>Rhodobacterales</taxon>
        <taxon>Paracoccaceae</taxon>
        <taxon>Paracoccus</taxon>
    </lineage>
</organism>
<evidence type="ECO:0008006" key="3">
    <source>
        <dbReference type="Google" id="ProtNLM"/>
    </source>
</evidence>
<gene>
    <name evidence="1" type="ORF">QWZ10_09255</name>
</gene>
<evidence type="ECO:0000313" key="1">
    <source>
        <dbReference type="EMBL" id="MDN3711960.1"/>
    </source>
</evidence>
<protein>
    <recommendedName>
        <fullName evidence="3">DUF4145 domain-containing protein</fullName>
    </recommendedName>
</protein>
<proteinExistence type="predicted"/>
<evidence type="ECO:0000313" key="2">
    <source>
        <dbReference type="Proteomes" id="UP001243846"/>
    </source>
</evidence>
<name>A0ABT8D638_9RHOB</name>
<keyword evidence="2" id="KW-1185">Reference proteome</keyword>